<feature type="region of interest" description="Disordered" evidence="2">
    <location>
        <begin position="527"/>
        <end position="645"/>
    </location>
</feature>
<dbReference type="InterPro" id="IPR002885">
    <property type="entry name" value="PPR_rpt"/>
</dbReference>
<feature type="compositionally biased region" description="Polar residues" evidence="2">
    <location>
        <begin position="345"/>
        <end position="355"/>
    </location>
</feature>
<feature type="compositionally biased region" description="Acidic residues" evidence="2">
    <location>
        <begin position="356"/>
        <end position="365"/>
    </location>
</feature>
<feature type="compositionally biased region" description="Low complexity" evidence="2">
    <location>
        <begin position="720"/>
        <end position="744"/>
    </location>
</feature>
<dbReference type="Pfam" id="PF03455">
    <property type="entry name" value="dDENN"/>
    <property type="match status" value="1"/>
</dbReference>
<evidence type="ECO:0000259" key="3">
    <source>
        <dbReference type="PROSITE" id="PS50211"/>
    </source>
</evidence>
<feature type="domain" description="UDENN" evidence="3">
    <location>
        <begin position="1"/>
        <end position="126"/>
    </location>
</feature>
<organism evidence="4 5">
    <name type="scientific">Goodea atripinnis</name>
    <dbReference type="NCBI Taxonomy" id="208336"/>
    <lineage>
        <taxon>Eukaryota</taxon>
        <taxon>Metazoa</taxon>
        <taxon>Chordata</taxon>
        <taxon>Craniata</taxon>
        <taxon>Vertebrata</taxon>
        <taxon>Euteleostomi</taxon>
        <taxon>Actinopterygii</taxon>
        <taxon>Neopterygii</taxon>
        <taxon>Teleostei</taxon>
        <taxon>Neoteleostei</taxon>
        <taxon>Acanthomorphata</taxon>
        <taxon>Ovalentaria</taxon>
        <taxon>Atherinomorphae</taxon>
        <taxon>Cyprinodontiformes</taxon>
        <taxon>Goodeidae</taxon>
        <taxon>Goodea</taxon>
    </lineage>
</organism>
<dbReference type="PROSITE" id="PS51257">
    <property type="entry name" value="PROKAR_LIPOPROTEIN"/>
    <property type="match status" value="1"/>
</dbReference>
<feature type="region of interest" description="Disordered" evidence="2">
    <location>
        <begin position="438"/>
        <end position="497"/>
    </location>
</feature>
<evidence type="ECO:0000256" key="2">
    <source>
        <dbReference type="SAM" id="MobiDB-lite"/>
    </source>
</evidence>
<dbReference type="PANTHER" id="PTHR12296:SF17">
    <property type="entry name" value="DENN DOMAIN-CONTAINING PROTEIN 4C"/>
    <property type="match status" value="1"/>
</dbReference>
<dbReference type="SMART" id="SM00801">
    <property type="entry name" value="dDENN"/>
    <property type="match status" value="1"/>
</dbReference>
<evidence type="ECO:0000256" key="1">
    <source>
        <dbReference type="PROSITE-ProRule" id="PRU00708"/>
    </source>
</evidence>
<dbReference type="PANTHER" id="PTHR12296">
    <property type="entry name" value="DENN DOMAIN-CONTAINING PROTEIN 4"/>
    <property type="match status" value="1"/>
</dbReference>
<feature type="non-terminal residue" evidence="4">
    <location>
        <position position="1044"/>
    </location>
</feature>
<feature type="compositionally biased region" description="Polar residues" evidence="2">
    <location>
        <begin position="479"/>
        <end position="497"/>
    </location>
</feature>
<gene>
    <name evidence="4" type="ORF">GOODEAATRI_019296</name>
</gene>
<reference evidence="4 5" key="1">
    <citation type="submission" date="2021-06" db="EMBL/GenBank/DDBJ databases">
        <authorList>
            <person name="Palmer J.M."/>
        </authorList>
    </citation>
    <scope>NUCLEOTIDE SEQUENCE [LARGE SCALE GENOMIC DNA]</scope>
    <source>
        <strain evidence="4 5">GA_2019</strain>
        <tissue evidence="4">Muscle</tissue>
    </source>
</reference>
<feature type="region of interest" description="Disordered" evidence="2">
    <location>
        <begin position="315"/>
        <end position="410"/>
    </location>
</feature>
<feature type="compositionally biased region" description="Low complexity" evidence="2">
    <location>
        <begin position="657"/>
        <end position="668"/>
    </location>
</feature>
<dbReference type="PROSITE" id="PS50211">
    <property type="entry name" value="DENN"/>
    <property type="match status" value="1"/>
</dbReference>
<keyword evidence="5" id="KW-1185">Reference proteome</keyword>
<comment type="caution">
    <text evidence="4">The sequence shown here is derived from an EMBL/GenBank/DDBJ whole genome shotgun (WGS) entry which is preliminary data.</text>
</comment>
<feature type="compositionally biased region" description="Polar residues" evidence="2">
    <location>
        <begin position="702"/>
        <end position="719"/>
    </location>
</feature>
<feature type="compositionally biased region" description="Polar residues" evidence="2">
    <location>
        <begin position="315"/>
        <end position="331"/>
    </location>
</feature>
<dbReference type="InterPro" id="IPR005112">
    <property type="entry name" value="dDENN_dom"/>
</dbReference>
<dbReference type="PROSITE" id="PS51375">
    <property type="entry name" value="PPR"/>
    <property type="match status" value="1"/>
</dbReference>
<dbReference type="Proteomes" id="UP001476798">
    <property type="component" value="Unassembled WGS sequence"/>
</dbReference>
<dbReference type="InterPro" id="IPR037516">
    <property type="entry name" value="Tripartite_DENN"/>
</dbReference>
<dbReference type="Gene3D" id="1.25.40.10">
    <property type="entry name" value="Tetratricopeptide repeat domain"/>
    <property type="match status" value="1"/>
</dbReference>
<sequence>MFSRLFPAAVSVVACQAPHEDSALDLTPIDADFTWHKKKMSLEMEIQEAFLRFMASILKGYRSYLKPITQAPSEKATAADSLYDLQGFLKSRDRAHQKFYSQLTKTQIFIRFIEECTFLFLSDKITDKGTKLDLFDRPRELRPALSTRAAGASLSSSPALLAKRTKQEVKQAYKLAKRFYTNPPLWARCLFSHCYSMWFICLPAGVRLAKSKSRAMQQAYNVLLKMRATEVEILDEVCYRVVMQLCGVWGLPVMAVRVLVEMKKAGVHPNAITYGYYNKAVLESPWPSRNRSGLFMWTKLRNVVRGVAQFKQIQTHTSSQMKTPTITTTGASGEESVATDADNVSHGSAHSSSEVNGEEPNEDTAESCNTGRQSDQGYGSKDELHQELAEPSPTDDHSADQRNADKMDRNGSVDSAVAVVEPPSPVDVHSPVPSIVRLSTGSFDGGRETKTGKLFRSLSKNDGVSLRDRDDSPEAVDASHQSQPQRQKAFSERSCSFSAETRAGMLLEKGVDHMASQMGADARILTAALSGAQSPPPHGKSRALFEDLEEEAGEEKKPSKEEAHREPEESKAEEKKLKVAEVNKEKRERKRTESHEDESGVRGATLERADVEVGADPLSILVSEHEESASVSSQDPPRSVPTVVSRNLAEEIEMYMSLKSPLGSKSSSMELQQGKEDSTDGNQSKQLLERRSSLPVPPAKSAGSSPADTPKRSPNTITRSKTFAVKTKTSSSTTASPAPKSSSLTALVKSSQAGSLGSVINTISGIKMDSLLSGAKIDVLKSSMKQAANVGSKMWGAVASAFTYSDDEDEQPQGAGGFPGRLGEHVLSAHDLDESPEKRTIPGLVLMSSCSQCRSCEALVYDEEIMAGWTADDSNLNTNCPFCRTAFLPLLHIEFHDLRTMPDLIPKPVQSDPLGLLEHQAAGKQERCTGTSLTRSNSVGGPLQSLDYSLRPGHGVSTTSLPCSLQEVSVMEKKGTLAPTDHQEIRTLLNTIVRSIQTNDVYTPINLLLREIKRRPDGVKRQRSIYREILFLSLVALGRENIDI</sequence>
<feature type="region of interest" description="Disordered" evidence="2">
    <location>
        <begin position="657"/>
        <end position="744"/>
    </location>
</feature>
<dbReference type="EMBL" id="JAHRIO010061672">
    <property type="protein sequence ID" value="MEQ2178932.1"/>
    <property type="molecule type" value="Genomic_DNA"/>
</dbReference>
<name>A0ABV0P663_9TELE</name>
<feature type="compositionally biased region" description="Polar residues" evidence="2">
    <location>
        <begin position="366"/>
        <end position="377"/>
    </location>
</feature>
<dbReference type="InterPro" id="IPR051696">
    <property type="entry name" value="DENN_Domain_GEFs"/>
</dbReference>
<feature type="compositionally biased region" description="Basic and acidic residues" evidence="2">
    <location>
        <begin position="380"/>
        <end position="410"/>
    </location>
</feature>
<feature type="compositionally biased region" description="Basic and acidic residues" evidence="2">
    <location>
        <begin position="554"/>
        <end position="611"/>
    </location>
</feature>
<protein>
    <recommendedName>
        <fullName evidence="3">UDENN domain-containing protein</fullName>
    </recommendedName>
</protein>
<evidence type="ECO:0000313" key="4">
    <source>
        <dbReference type="EMBL" id="MEQ2178932.1"/>
    </source>
</evidence>
<dbReference type="InterPro" id="IPR011990">
    <property type="entry name" value="TPR-like_helical_dom_sf"/>
</dbReference>
<proteinExistence type="predicted"/>
<feature type="repeat" description="PPR" evidence="1">
    <location>
        <begin position="235"/>
        <end position="269"/>
    </location>
</feature>
<accession>A0ABV0P663</accession>
<evidence type="ECO:0000313" key="5">
    <source>
        <dbReference type="Proteomes" id="UP001476798"/>
    </source>
</evidence>